<organism evidence="2 3">
    <name type="scientific">Roseivivax isoporae LMG 25204</name>
    <dbReference type="NCBI Taxonomy" id="1449351"/>
    <lineage>
        <taxon>Bacteria</taxon>
        <taxon>Pseudomonadati</taxon>
        <taxon>Pseudomonadota</taxon>
        <taxon>Alphaproteobacteria</taxon>
        <taxon>Rhodobacterales</taxon>
        <taxon>Roseobacteraceae</taxon>
        <taxon>Roseivivax</taxon>
    </lineage>
</organism>
<dbReference type="Pfam" id="PF22029">
    <property type="entry name" value="PhyR_sigma2"/>
    <property type="match status" value="1"/>
</dbReference>
<gene>
    <name evidence="2" type="ORF">RISW2_19015</name>
</gene>
<reference evidence="2 3" key="1">
    <citation type="submission" date="2014-01" db="EMBL/GenBank/DDBJ databases">
        <title>Roseivivax isoporae LMG 25204 Genome Sequencing.</title>
        <authorList>
            <person name="Lai Q."/>
            <person name="Li G."/>
            <person name="Shao Z."/>
        </authorList>
    </citation>
    <scope>NUCLEOTIDE SEQUENCE [LARGE SCALE GENOMIC DNA]</scope>
    <source>
        <strain evidence="2 3">LMG 25204</strain>
    </source>
</reference>
<name>X7F201_9RHOB</name>
<dbReference type="SUPFAM" id="SSF88946">
    <property type="entry name" value="Sigma2 domain of RNA polymerase sigma factors"/>
    <property type="match status" value="1"/>
</dbReference>
<dbReference type="RefSeq" id="WP_043774768.1">
    <property type="nucleotide sequence ID" value="NZ_JAME01000053.1"/>
</dbReference>
<dbReference type="InterPro" id="IPR053866">
    <property type="entry name" value="PhyR_sigma2"/>
</dbReference>
<feature type="domain" description="PhyR sigma2" evidence="1">
    <location>
        <begin position="11"/>
        <end position="61"/>
    </location>
</feature>
<proteinExistence type="predicted"/>
<dbReference type="EMBL" id="JAME01000053">
    <property type="protein sequence ID" value="ETX26815.1"/>
    <property type="molecule type" value="Genomic_DNA"/>
</dbReference>
<evidence type="ECO:0000313" key="3">
    <source>
        <dbReference type="Proteomes" id="UP000023430"/>
    </source>
</evidence>
<accession>X7F201</accession>
<dbReference type="GO" id="GO:0006352">
    <property type="term" value="P:DNA-templated transcription initiation"/>
    <property type="evidence" value="ECO:0007669"/>
    <property type="project" value="InterPro"/>
</dbReference>
<sequence length="79" mass="9069">MTTVTSPDVESLVPVLRLHARRIVADRDEADRLVEAALRRAIRQPRRCASQSEIETWLLQLLRHDPRGEAARLLQVPLH</sequence>
<dbReference type="Gene3D" id="1.10.1740.10">
    <property type="match status" value="1"/>
</dbReference>
<evidence type="ECO:0000259" key="1">
    <source>
        <dbReference type="Pfam" id="PF22029"/>
    </source>
</evidence>
<dbReference type="GO" id="GO:0003700">
    <property type="term" value="F:DNA-binding transcription factor activity"/>
    <property type="evidence" value="ECO:0007669"/>
    <property type="project" value="InterPro"/>
</dbReference>
<evidence type="ECO:0000313" key="2">
    <source>
        <dbReference type="EMBL" id="ETX26815.1"/>
    </source>
</evidence>
<protein>
    <recommendedName>
        <fullName evidence="1">PhyR sigma2 domain-containing protein</fullName>
    </recommendedName>
</protein>
<dbReference type="InterPro" id="IPR013325">
    <property type="entry name" value="RNA_pol_sigma_r2"/>
</dbReference>
<keyword evidence="3" id="KW-1185">Reference proteome</keyword>
<comment type="caution">
    <text evidence="2">The sequence shown here is derived from an EMBL/GenBank/DDBJ whole genome shotgun (WGS) entry which is preliminary data.</text>
</comment>
<dbReference type="AlphaFoldDB" id="X7F201"/>
<dbReference type="STRING" id="1449351.RISW2_19015"/>
<dbReference type="Proteomes" id="UP000023430">
    <property type="component" value="Unassembled WGS sequence"/>
</dbReference>